<feature type="region of interest" description="Disordered" evidence="3">
    <location>
        <begin position="237"/>
        <end position="278"/>
    </location>
</feature>
<feature type="domain" description="HTH La-type RNA-binding" evidence="4">
    <location>
        <begin position="350"/>
        <end position="439"/>
    </location>
</feature>
<reference evidence="5" key="1">
    <citation type="journal article" date="2023" name="bioRxiv">
        <title>Improved chromosome-level genome assembly for marigold (Tagetes erecta).</title>
        <authorList>
            <person name="Jiang F."/>
            <person name="Yuan L."/>
            <person name="Wang S."/>
            <person name="Wang H."/>
            <person name="Xu D."/>
            <person name="Wang A."/>
            <person name="Fan W."/>
        </authorList>
    </citation>
    <scope>NUCLEOTIDE SEQUENCE</scope>
    <source>
        <strain evidence="5">WSJ</strain>
        <tissue evidence="5">Leaf</tissue>
    </source>
</reference>
<dbReference type="PANTHER" id="PTHR22792">
    <property type="entry name" value="LUPUS LA PROTEIN-RELATED"/>
    <property type="match status" value="1"/>
</dbReference>
<proteinExistence type="predicted"/>
<evidence type="ECO:0000256" key="3">
    <source>
        <dbReference type="SAM" id="MobiDB-lite"/>
    </source>
</evidence>
<dbReference type="InterPro" id="IPR006630">
    <property type="entry name" value="La_HTH"/>
</dbReference>
<dbReference type="EMBL" id="JAUHHV010000012">
    <property type="protein sequence ID" value="KAK1406633.1"/>
    <property type="molecule type" value="Genomic_DNA"/>
</dbReference>
<evidence type="ECO:0000313" key="5">
    <source>
        <dbReference type="EMBL" id="KAK1406633.1"/>
    </source>
</evidence>
<accession>A0AAD8JNJ7</accession>
<evidence type="ECO:0000259" key="4">
    <source>
        <dbReference type="PROSITE" id="PS50961"/>
    </source>
</evidence>
<dbReference type="Gene3D" id="1.10.10.10">
    <property type="entry name" value="Winged helix-like DNA-binding domain superfamily/Winged helix DNA-binding domain"/>
    <property type="match status" value="1"/>
</dbReference>
<feature type="compositionally biased region" description="Polar residues" evidence="3">
    <location>
        <begin position="141"/>
        <end position="158"/>
    </location>
</feature>
<dbReference type="SMART" id="SM00715">
    <property type="entry name" value="LA"/>
    <property type="match status" value="1"/>
</dbReference>
<evidence type="ECO:0000256" key="2">
    <source>
        <dbReference type="PROSITE-ProRule" id="PRU00332"/>
    </source>
</evidence>
<feature type="compositionally biased region" description="Basic and acidic residues" evidence="3">
    <location>
        <begin position="241"/>
        <end position="259"/>
    </location>
</feature>
<name>A0AAD8JNJ7_TARER</name>
<dbReference type="PANTHER" id="PTHR22792:SF155">
    <property type="entry name" value="LA-RELATED PROTEIN 1C-LIKE"/>
    <property type="match status" value="1"/>
</dbReference>
<feature type="compositionally biased region" description="Low complexity" evidence="3">
    <location>
        <begin position="159"/>
        <end position="170"/>
    </location>
</feature>
<dbReference type="InterPro" id="IPR036388">
    <property type="entry name" value="WH-like_DNA-bd_sf"/>
</dbReference>
<evidence type="ECO:0000256" key="1">
    <source>
        <dbReference type="ARBA" id="ARBA00022884"/>
    </source>
</evidence>
<dbReference type="PROSITE" id="PS50961">
    <property type="entry name" value="HTH_LA"/>
    <property type="match status" value="1"/>
</dbReference>
<feature type="region of interest" description="Disordered" evidence="3">
    <location>
        <begin position="133"/>
        <end position="201"/>
    </location>
</feature>
<dbReference type="Proteomes" id="UP001229421">
    <property type="component" value="Unassembled WGS sequence"/>
</dbReference>
<dbReference type="Pfam" id="PF05383">
    <property type="entry name" value="La"/>
    <property type="match status" value="1"/>
</dbReference>
<dbReference type="InterPro" id="IPR036390">
    <property type="entry name" value="WH_DNA-bd_sf"/>
</dbReference>
<feature type="compositionally biased region" description="Polar residues" evidence="3">
    <location>
        <begin position="1"/>
        <end position="10"/>
    </location>
</feature>
<comment type="caution">
    <text evidence="5">The sequence shown here is derived from an EMBL/GenBank/DDBJ whole genome shotgun (WGS) entry which is preliminary data.</text>
</comment>
<sequence length="511" mass="55331">MTSDSSTATEGPTAGTSGGGSDNSFPHRRSLPWAQVVRGGGEPDSVSRSSPPPLTEPTLGLSDQLRTVIEQSPQPVVSVEHHVEGVEDSSNDNESGVKKCAWNKPLANGGVVEGSSTPVMGAASWPALSELSRPKSLDGSVANSQASITSQAQQKPVKTNTSQHSNQNHNHTVRQRSTKRGGGVGGNYNRLPPPPPPMPPYPLYTTPYGGFVPVVLDTQYNGNSFVPARPVAGIGSLTQPVHDHSFNRKRNDFGPRSRGDGGPYSNNGSSGRWDHHDREWFGPRSHGGVVPHHGAPPPPPLPRGYMQQAHLGPAPFIAPQPIRPFGAPVGYDMPPPPPIVFGPPLFPRASSLMDPLSVSIRHQIEYYFSDDNLVKDHYLRSNINEEGWVPVKLIAGFHRVKSLTTDLQMVLSSIQDSTVVEVQGETIRRRNDWKKWLTPSVNFSPSSSTQSQHATTDGLVIQTSLQKLSLDESRIDDHKIIDTKLSDSIQVDEVLTTSDESMNPNSSYQDA</sequence>
<dbReference type="SUPFAM" id="SSF46785">
    <property type="entry name" value="Winged helix' DNA-binding domain"/>
    <property type="match status" value="1"/>
</dbReference>
<dbReference type="CDD" id="cd07323">
    <property type="entry name" value="LAM"/>
    <property type="match status" value="1"/>
</dbReference>
<feature type="compositionally biased region" description="Pro residues" evidence="3">
    <location>
        <begin position="191"/>
        <end position="201"/>
    </location>
</feature>
<feature type="region of interest" description="Disordered" evidence="3">
    <location>
        <begin position="1"/>
        <end position="100"/>
    </location>
</feature>
<dbReference type="InterPro" id="IPR045180">
    <property type="entry name" value="La_dom_prot"/>
</dbReference>
<keyword evidence="1 2" id="KW-0694">RNA-binding</keyword>
<gene>
    <name evidence="5" type="ORF">QVD17_42108</name>
</gene>
<keyword evidence="6" id="KW-1185">Reference proteome</keyword>
<dbReference type="AlphaFoldDB" id="A0AAD8JNJ7"/>
<dbReference type="GO" id="GO:0003723">
    <property type="term" value="F:RNA binding"/>
    <property type="evidence" value="ECO:0007669"/>
    <property type="project" value="UniProtKB-UniRule"/>
</dbReference>
<organism evidence="5 6">
    <name type="scientific">Tagetes erecta</name>
    <name type="common">African marigold</name>
    <dbReference type="NCBI Taxonomy" id="13708"/>
    <lineage>
        <taxon>Eukaryota</taxon>
        <taxon>Viridiplantae</taxon>
        <taxon>Streptophyta</taxon>
        <taxon>Embryophyta</taxon>
        <taxon>Tracheophyta</taxon>
        <taxon>Spermatophyta</taxon>
        <taxon>Magnoliopsida</taxon>
        <taxon>eudicotyledons</taxon>
        <taxon>Gunneridae</taxon>
        <taxon>Pentapetalae</taxon>
        <taxon>asterids</taxon>
        <taxon>campanulids</taxon>
        <taxon>Asterales</taxon>
        <taxon>Asteraceae</taxon>
        <taxon>Asteroideae</taxon>
        <taxon>Heliantheae alliance</taxon>
        <taxon>Tageteae</taxon>
        <taxon>Tagetes</taxon>
    </lineage>
</organism>
<protein>
    <recommendedName>
        <fullName evidence="4">HTH La-type RNA-binding domain-containing protein</fullName>
    </recommendedName>
</protein>
<evidence type="ECO:0000313" key="6">
    <source>
        <dbReference type="Proteomes" id="UP001229421"/>
    </source>
</evidence>
<dbReference type="FunFam" id="1.10.10.10:FF:000131">
    <property type="entry name" value="la-related protein 1B isoform X2"/>
    <property type="match status" value="1"/>
</dbReference>